<dbReference type="PANTHER" id="PTHR21442">
    <property type="entry name" value="CILIA- AND FLAGELLA-ASSOCIATED PROTEIN 206"/>
    <property type="match status" value="1"/>
</dbReference>
<sequence length="2023" mass="224901">MRRHFLFAEDEEERSVGEGKENLLRLWHNRRNAMLESDESASGGEANALVARELTQLWDLAKPMNSCSLNREGYVGFFARAAKTLVLPFSTDALALAAAERDWEYDLEGVGSIGEFTKTSSSFDNEVMSPEQFREAVMQLAEIILPVESGVGVFATFFKELRNSVAEPVVSYSSSKPEQDETKLNDPVDRFTLRPLSRIPKIANDAFLQKLPPSSDTMRNIRGLQPPDQREMSLKQLLVCYNPRKFSLTRAFIKKTSVGGAANAAEITKTEEADISPPHDMEIARRLHEELVGYIGSGATPVRGRKLHRESTAHWDPEDALTATLTEFPALRVAIVGPPGSGKTRLARVLARRLRLRYLSLDGAVQRAVDHKLRSRRRRTATATLAEEDSNVETPPSETTEEGEKVEADNTDVDEEEMDRVFRDEDLDALCTGRTVARGTALALLRIEATRSLLAGVGVVADDVHPSELSASDDQDHSITVDYLVALTALPSELEFQLKGSELAPVAGRLYSVRELATLRTTSSDELAAKGFADFLLPPKKLEVEAEALQEPIAVVENGGGGLNTEDQEGEAPPEENDQEETEDSGLVPPYEPVLPPEPTPAERSEIEPPNEPTLPFGSLSLLRFIKGYHEYVTRMQHELSTRRALDVAGNQSSCHFVVVLATQPLNVIRDHCIQAITSASIGLSRSSTSREACPISVPEDLNGSSRSEKVKWLLYGDWSTLVEADTSESFARLPRRDAKRRLLSKWREFCPVLSTSTNTLRLGEPEFAACYSGRVYFLASQDARRDFCAHPLQYLRRDIPVPSTYHKFWLVTTGAGEVLTPSYLETLETGLHMQTVSPSKLLKTSSISLEMRLMSGQIVSPIEAATVAAEAVKVLQAKSTTATGWMITDLPLTRDVAAVLLEHGCVPDVILLMDREVAAQEEEEGKSLEVVDALSALRRQQFQAEKAGADDISQGLGSVPRVITCPLFSQPCDTLAAIKRELNPIAPRLDSIEDGHTPQLIGEYDPAVIFAQPVPEKDEENQKKKLQKEEESEAEAADPETEKQAEAARNRALQLQGECGRFCPVSWRTRGLLIPGLPSSICSFRQKFYAFSGESERRAFERNPGAFIPEGPCATANFVPCVLLLGVRGSGRGRIAAALSQPRMEQINSSAEYVNVDLTAVAKNTEQNQQLEELKPEESRLATEEIFVQALQLELQRHQPNREKPVAQVIAGLGPEDSRIPSAETLELCFKNSFFPALVVPLTVSEEEVVNSLMARWAANLPAPRRKLVLTRKKEVNDDAEEDASPPDEAEEEPIDLEAVREEESTRLHEQFAEDQKSLDEAIAGLRARGIRVCDPVDATSAPRQVVKHVRRILDGFMAGRETLFERCDVLDMTAGGKMHQMLASGELLVGKHGLACPVTGRTDSLSATSVKAVAYRDQLYFPRSREARRAFMTCKTRVAQELANALGLIYVSPQSAIDWVIQCQGGSTLRSRLLEITEQKHDPLTNRDITHEALYTRLRSSECQTRGWVLDGYLLNHHELQRSLSNSNETETLSQSLQPDMLFVLERRFASVWKEQQANVERSDLQTAFARWHHYRLELIDVWTRRFGIFHVRQLDSSSSSLWNVAAQAQVFLTEQQQLASHHTIAMVSNRAAHSLGVIRTREELQARQHPIFQTFCPVELRVGRFYNSRQSNRDLCVDFRGFSFWLGNEQNLQQFAASPEAFVGYLVDQTPDESWPTQEEAESEAQTLVARSPVNASLVSLLTVPDCDFPELKGYCPVTFASGSGAKDWTALRHGNVFFRASYRSKVYFFVSEEARRKFCAEPSRYTSQSLPVKLPPQVTLAKSYPGQLEQQLGDALNEVLLALGSERPKFPQMSMRASACVYLALSLKALQRRYQLKMKPDPRSARDEDEPGEEQKQRQQQREEQVEQEALAKRDAFVGDCRLGDKLKTASTPAHPSCGSGAMVARNMRAAQDSLADNEAESSELAVSTNEDVELLRHRFDVIVSGSTGDDKPLSVDPDIVRMHARAAFLEYTKASTSS</sequence>
<evidence type="ECO:0000256" key="6">
    <source>
        <dbReference type="ARBA" id="ARBA00023069"/>
    </source>
</evidence>
<feature type="region of interest" description="Disordered" evidence="9">
    <location>
        <begin position="1273"/>
        <end position="1296"/>
    </location>
</feature>
<evidence type="ECO:0000256" key="9">
    <source>
        <dbReference type="SAM" id="MobiDB-lite"/>
    </source>
</evidence>
<dbReference type="Proteomes" id="UP000736787">
    <property type="component" value="Unassembled WGS sequence"/>
</dbReference>
<evidence type="ECO:0000313" key="10">
    <source>
        <dbReference type="EMBL" id="KAG2954550.1"/>
    </source>
</evidence>
<comment type="subcellular location">
    <subcellularLocation>
        <location evidence="1">Cytoplasm</location>
        <location evidence="1">Cytoskeleton</location>
        <location evidence="1">Cilium axoneme</location>
    </subcellularLocation>
</comment>
<protein>
    <recommendedName>
        <fullName evidence="3">Cilia- and flagella-associated protein 206</fullName>
    </recommendedName>
</protein>
<evidence type="ECO:0000256" key="1">
    <source>
        <dbReference type="ARBA" id="ARBA00004430"/>
    </source>
</evidence>
<dbReference type="InterPro" id="IPR003593">
    <property type="entry name" value="AAA+_ATPase"/>
</dbReference>
<comment type="caution">
    <text evidence="10">The sequence shown here is derived from an EMBL/GenBank/DDBJ whole genome shotgun (WGS) entry which is preliminary data.</text>
</comment>
<comment type="similarity">
    <text evidence="2">Belongs to the CFAP206 family.</text>
</comment>
<reference evidence="10" key="1">
    <citation type="submission" date="2018-10" db="EMBL/GenBank/DDBJ databases">
        <title>Effector identification in a new, highly contiguous assembly of the strawberry crown rot pathogen Phytophthora cactorum.</title>
        <authorList>
            <person name="Armitage A.D."/>
            <person name="Nellist C.F."/>
            <person name="Bates H."/>
            <person name="Vickerstaff R.J."/>
            <person name="Harrison R.J."/>
        </authorList>
    </citation>
    <scope>NUCLEOTIDE SEQUENCE</scope>
    <source>
        <strain evidence="10">4040</strain>
    </source>
</reference>
<feature type="region of interest" description="Disordered" evidence="9">
    <location>
        <begin position="376"/>
        <end position="414"/>
    </location>
</feature>
<feature type="compositionally biased region" description="Acidic residues" evidence="9">
    <location>
        <begin position="1031"/>
        <end position="1040"/>
    </location>
</feature>
<proteinExistence type="inferred from homology"/>
<feature type="compositionally biased region" description="Basic and acidic residues" evidence="9">
    <location>
        <begin position="1897"/>
        <end position="1913"/>
    </location>
</feature>
<feature type="region of interest" description="Disordered" evidence="9">
    <location>
        <begin position="1882"/>
        <end position="1913"/>
    </location>
</feature>
<organism evidence="10 11">
    <name type="scientific">Phytophthora cactorum</name>
    <dbReference type="NCBI Taxonomy" id="29920"/>
    <lineage>
        <taxon>Eukaryota</taxon>
        <taxon>Sar</taxon>
        <taxon>Stramenopiles</taxon>
        <taxon>Oomycota</taxon>
        <taxon>Peronosporomycetes</taxon>
        <taxon>Peronosporales</taxon>
        <taxon>Peronosporaceae</taxon>
        <taxon>Phytophthora</taxon>
    </lineage>
</organism>
<evidence type="ECO:0000256" key="4">
    <source>
        <dbReference type="ARBA" id="ARBA00022490"/>
    </source>
</evidence>
<dbReference type="PANTHER" id="PTHR21442:SF0">
    <property type="entry name" value="CILIA- AND FLAGELLA-ASSOCIATED PROTEIN 206"/>
    <property type="match status" value="1"/>
</dbReference>
<keyword evidence="4" id="KW-0963">Cytoplasm</keyword>
<accession>A0A8T1ESL5</accession>
<dbReference type="SUPFAM" id="SSF52540">
    <property type="entry name" value="P-loop containing nucleoside triphosphate hydrolases"/>
    <property type="match status" value="1"/>
</dbReference>
<keyword evidence="5" id="KW-0970">Cilium biogenesis/degradation</keyword>
<evidence type="ECO:0000256" key="3">
    <source>
        <dbReference type="ARBA" id="ARBA00021602"/>
    </source>
</evidence>
<dbReference type="SMART" id="SM00382">
    <property type="entry name" value="AAA"/>
    <property type="match status" value="1"/>
</dbReference>
<feature type="region of interest" description="Disordered" evidence="9">
    <location>
        <begin position="557"/>
        <end position="613"/>
    </location>
</feature>
<feature type="compositionally biased region" description="Pro residues" evidence="9">
    <location>
        <begin position="590"/>
        <end position="600"/>
    </location>
</feature>
<evidence type="ECO:0000256" key="8">
    <source>
        <dbReference type="ARBA" id="ARBA00023273"/>
    </source>
</evidence>
<dbReference type="Gene3D" id="3.40.50.300">
    <property type="entry name" value="P-loop containing nucleotide triphosphate hydrolases"/>
    <property type="match status" value="3"/>
</dbReference>
<keyword evidence="8" id="KW-0966">Cell projection</keyword>
<dbReference type="VEuPathDB" id="FungiDB:PC110_g1878"/>
<feature type="region of interest" description="Disordered" evidence="9">
    <location>
        <begin position="1015"/>
        <end position="1049"/>
    </location>
</feature>
<evidence type="ECO:0000256" key="5">
    <source>
        <dbReference type="ARBA" id="ARBA00022794"/>
    </source>
</evidence>
<feature type="compositionally biased region" description="Acidic residues" evidence="9">
    <location>
        <begin position="1279"/>
        <end position="1296"/>
    </location>
</feature>
<feature type="compositionally biased region" description="Acidic residues" evidence="9">
    <location>
        <begin position="566"/>
        <end position="584"/>
    </location>
</feature>
<dbReference type="InterPro" id="IPR027417">
    <property type="entry name" value="P-loop_NTPase"/>
</dbReference>
<dbReference type="EMBL" id="RCMK01000012">
    <property type="protein sequence ID" value="KAG2954550.1"/>
    <property type="molecule type" value="Genomic_DNA"/>
</dbReference>
<dbReference type="GO" id="GO:0036064">
    <property type="term" value="C:ciliary basal body"/>
    <property type="evidence" value="ECO:0007669"/>
    <property type="project" value="TreeGrafter"/>
</dbReference>
<dbReference type="GO" id="GO:0003356">
    <property type="term" value="P:regulation of cilium beat frequency"/>
    <property type="evidence" value="ECO:0007669"/>
    <property type="project" value="TreeGrafter"/>
</dbReference>
<name>A0A8T1ESL5_9STRA</name>
<dbReference type="GO" id="GO:0005930">
    <property type="term" value="C:axoneme"/>
    <property type="evidence" value="ECO:0007669"/>
    <property type="project" value="UniProtKB-SubCell"/>
</dbReference>
<feature type="compositionally biased region" description="Basic and acidic residues" evidence="9">
    <location>
        <begin position="1021"/>
        <end position="1030"/>
    </location>
</feature>
<dbReference type="GO" id="GO:0030030">
    <property type="term" value="P:cell projection organization"/>
    <property type="evidence" value="ECO:0007669"/>
    <property type="project" value="UniProtKB-KW"/>
</dbReference>
<dbReference type="InterPro" id="IPR021897">
    <property type="entry name" value="FAP206"/>
</dbReference>
<gene>
    <name evidence="10" type="ORF">PC117_g1126</name>
</gene>
<evidence type="ECO:0000256" key="2">
    <source>
        <dbReference type="ARBA" id="ARBA00010500"/>
    </source>
</evidence>
<evidence type="ECO:0000256" key="7">
    <source>
        <dbReference type="ARBA" id="ARBA00023212"/>
    </source>
</evidence>
<keyword evidence="7" id="KW-0206">Cytoskeleton</keyword>
<keyword evidence="6" id="KW-0969">Cilium</keyword>
<evidence type="ECO:0000313" key="11">
    <source>
        <dbReference type="Proteomes" id="UP000736787"/>
    </source>
</evidence>